<proteinExistence type="predicted"/>
<protein>
    <submittedName>
        <fullName evidence="2">Uncharacterized protein</fullName>
    </submittedName>
</protein>
<feature type="compositionally biased region" description="Polar residues" evidence="1">
    <location>
        <begin position="85"/>
        <end position="101"/>
    </location>
</feature>
<gene>
    <name evidence="2" type="ORF">BQ4739_LOCUS7263</name>
</gene>
<dbReference type="EMBL" id="FNXT01000750">
    <property type="protein sequence ID" value="SZX66825.1"/>
    <property type="molecule type" value="Genomic_DNA"/>
</dbReference>
<evidence type="ECO:0000313" key="3">
    <source>
        <dbReference type="Proteomes" id="UP000256970"/>
    </source>
</evidence>
<name>A0A383VMT2_TETOB</name>
<evidence type="ECO:0000313" key="2">
    <source>
        <dbReference type="EMBL" id="SZX66825.1"/>
    </source>
</evidence>
<keyword evidence="3" id="KW-1185">Reference proteome</keyword>
<feature type="region of interest" description="Disordered" evidence="1">
    <location>
        <begin position="75"/>
        <end position="101"/>
    </location>
</feature>
<reference evidence="2 3" key="1">
    <citation type="submission" date="2016-10" db="EMBL/GenBank/DDBJ databases">
        <authorList>
            <person name="Cai Z."/>
        </authorList>
    </citation>
    <scope>NUCLEOTIDE SEQUENCE [LARGE SCALE GENOMIC DNA]</scope>
</reference>
<organism evidence="2 3">
    <name type="scientific">Tetradesmus obliquus</name>
    <name type="common">Green alga</name>
    <name type="synonym">Acutodesmus obliquus</name>
    <dbReference type="NCBI Taxonomy" id="3088"/>
    <lineage>
        <taxon>Eukaryota</taxon>
        <taxon>Viridiplantae</taxon>
        <taxon>Chlorophyta</taxon>
        <taxon>core chlorophytes</taxon>
        <taxon>Chlorophyceae</taxon>
        <taxon>CS clade</taxon>
        <taxon>Sphaeropleales</taxon>
        <taxon>Scenedesmaceae</taxon>
        <taxon>Tetradesmus</taxon>
    </lineage>
</organism>
<dbReference type="AlphaFoldDB" id="A0A383VMT2"/>
<evidence type="ECO:0000256" key="1">
    <source>
        <dbReference type="SAM" id="MobiDB-lite"/>
    </source>
</evidence>
<dbReference type="Proteomes" id="UP000256970">
    <property type="component" value="Unassembled WGS sequence"/>
</dbReference>
<accession>A0A383VMT2</accession>
<sequence length="288" mass="30805">MYSPGASTGTSTGAGGALEAAAKVYRVTVAPIKPDSSGSTVKDPGQLGDSIVTCSNSTPATTAAARLPWLLRGKEHAQPRHQHSKTGQTAHLPGGTSNQKASPRVVAEVIGLCRKSAESPAFQNFLRAMGAVPSEGRMSFEMHVVCGRWQMHSTEAGADSAAAARLAQLRAMLGWLSGPARARLWVQLDPSSKCGYTAKIILPYAPAGLNMVCGTDFERMTSRARRKQFTKSCWVVHPETGEPVCEVWDFLAAVFGEEQLKRRSKEQVWAAELAAAARSRTDPLLTSK</sequence>